<dbReference type="CDD" id="cd05931">
    <property type="entry name" value="FAAL"/>
    <property type="match status" value="1"/>
</dbReference>
<feature type="transmembrane region" description="Helical" evidence="5">
    <location>
        <begin position="78"/>
        <end position="97"/>
    </location>
</feature>
<dbReference type="AlphaFoldDB" id="A0A9W5XIR5"/>
<evidence type="ECO:0000256" key="5">
    <source>
        <dbReference type="SAM" id="Phobius"/>
    </source>
</evidence>
<accession>A0A9W5XIR5</accession>
<keyword evidence="5" id="KW-0812">Transmembrane</keyword>
<keyword evidence="2" id="KW-0436">Ligase</keyword>
<dbReference type="GO" id="GO:0070566">
    <property type="term" value="F:adenylyltransferase activity"/>
    <property type="evidence" value="ECO:0007669"/>
    <property type="project" value="TreeGrafter"/>
</dbReference>
<gene>
    <name evidence="7" type="ORF">Vse01_17940</name>
</gene>
<dbReference type="Gene3D" id="3.30.300.30">
    <property type="match status" value="1"/>
</dbReference>
<reference evidence="7" key="1">
    <citation type="submission" date="2021-01" db="EMBL/GenBank/DDBJ databases">
        <title>Whole genome shotgun sequence of Verrucosispora sediminis NBRC 107745.</title>
        <authorList>
            <person name="Komaki H."/>
            <person name="Tamura T."/>
        </authorList>
    </citation>
    <scope>NUCLEOTIDE SEQUENCE</scope>
    <source>
        <strain evidence="7">NBRC 107745</strain>
    </source>
</reference>
<dbReference type="InterPro" id="IPR045851">
    <property type="entry name" value="AMP-bd_C_sf"/>
</dbReference>
<evidence type="ECO:0000259" key="6">
    <source>
        <dbReference type="Pfam" id="PF00501"/>
    </source>
</evidence>
<dbReference type="PANTHER" id="PTHR22754">
    <property type="entry name" value="DISCO-INTERACTING PROTEIN 2 DIP2 -RELATED"/>
    <property type="match status" value="1"/>
</dbReference>
<name>A0A9W5XIR5_9ACTN</name>
<dbReference type="Proteomes" id="UP000607311">
    <property type="component" value="Unassembled WGS sequence"/>
</dbReference>
<proteinExistence type="inferred from homology"/>
<evidence type="ECO:0000313" key="8">
    <source>
        <dbReference type="Proteomes" id="UP000607311"/>
    </source>
</evidence>
<evidence type="ECO:0000313" key="7">
    <source>
        <dbReference type="EMBL" id="GIJ32646.1"/>
    </source>
</evidence>
<dbReference type="Pfam" id="PF00501">
    <property type="entry name" value="AMP-binding"/>
    <property type="match status" value="1"/>
</dbReference>
<dbReference type="GO" id="GO:0016874">
    <property type="term" value="F:ligase activity"/>
    <property type="evidence" value="ECO:0007669"/>
    <property type="project" value="UniProtKB-KW"/>
</dbReference>
<evidence type="ECO:0000256" key="3">
    <source>
        <dbReference type="ARBA" id="ARBA00022832"/>
    </source>
</evidence>
<comment type="similarity">
    <text evidence="1">Belongs to the ATP-dependent AMP-binding enzyme family.</text>
</comment>
<dbReference type="GO" id="GO:0071766">
    <property type="term" value="P:Actinobacterium-type cell wall biogenesis"/>
    <property type="evidence" value="ECO:0007669"/>
    <property type="project" value="UniProtKB-ARBA"/>
</dbReference>
<dbReference type="GO" id="GO:0006633">
    <property type="term" value="P:fatty acid biosynthetic process"/>
    <property type="evidence" value="ECO:0007669"/>
    <property type="project" value="TreeGrafter"/>
</dbReference>
<evidence type="ECO:0000256" key="1">
    <source>
        <dbReference type="ARBA" id="ARBA00006432"/>
    </source>
</evidence>
<dbReference type="InterPro" id="IPR000873">
    <property type="entry name" value="AMP-dep_synth/lig_dom"/>
</dbReference>
<dbReference type="EMBL" id="BOPD01000010">
    <property type="protein sequence ID" value="GIJ32646.1"/>
    <property type="molecule type" value="Genomic_DNA"/>
</dbReference>
<keyword evidence="3" id="KW-0276">Fatty acid metabolism</keyword>
<dbReference type="FunFam" id="3.40.50.12780:FF:000013">
    <property type="entry name" value="Long-chain-fatty-acid--AMP ligase FadD32"/>
    <property type="match status" value="1"/>
</dbReference>
<dbReference type="SUPFAM" id="SSF56801">
    <property type="entry name" value="Acetyl-CoA synthetase-like"/>
    <property type="match status" value="1"/>
</dbReference>
<keyword evidence="5" id="KW-1133">Transmembrane helix</keyword>
<keyword evidence="5" id="KW-0472">Membrane</keyword>
<dbReference type="OrthoDB" id="3671040at2"/>
<evidence type="ECO:0000256" key="2">
    <source>
        <dbReference type="ARBA" id="ARBA00022598"/>
    </source>
</evidence>
<comment type="caution">
    <text evidence="7">The sequence shown here is derived from an EMBL/GenBank/DDBJ whole genome shotgun (WGS) entry which is preliminary data.</text>
</comment>
<dbReference type="InterPro" id="IPR020845">
    <property type="entry name" value="AMP-binding_CS"/>
</dbReference>
<dbReference type="GO" id="GO:0005886">
    <property type="term" value="C:plasma membrane"/>
    <property type="evidence" value="ECO:0007669"/>
    <property type="project" value="TreeGrafter"/>
</dbReference>
<feature type="domain" description="AMP-dependent synthetase/ligase" evidence="6">
    <location>
        <begin position="17"/>
        <end position="409"/>
    </location>
</feature>
<dbReference type="InterPro" id="IPR042099">
    <property type="entry name" value="ANL_N_sf"/>
</dbReference>
<dbReference type="PROSITE" id="PS00455">
    <property type="entry name" value="AMP_BINDING"/>
    <property type="match status" value="1"/>
</dbReference>
<organism evidence="7 8">
    <name type="scientific">Micromonospora sediminimaris</name>
    <dbReference type="NCBI Taxonomy" id="547162"/>
    <lineage>
        <taxon>Bacteria</taxon>
        <taxon>Bacillati</taxon>
        <taxon>Actinomycetota</taxon>
        <taxon>Actinomycetes</taxon>
        <taxon>Micromonosporales</taxon>
        <taxon>Micromonosporaceae</taxon>
        <taxon>Micromonospora</taxon>
    </lineage>
</organism>
<dbReference type="PANTHER" id="PTHR22754:SF32">
    <property type="entry name" value="DISCO-INTERACTING PROTEIN 2"/>
    <property type="match status" value="1"/>
</dbReference>
<keyword evidence="4" id="KW-0443">Lipid metabolism</keyword>
<protein>
    <submittedName>
        <fullName evidence="7">Polyketide synthase</fullName>
    </submittedName>
</protein>
<dbReference type="InterPro" id="IPR040097">
    <property type="entry name" value="FAAL/FAAC"/>
</dbReference>
<keyword evidence="8" id="KW-1185">Reference proteome</keyword>
<sequence>MMDLSLTASATAVIRGHARATPERTALIVVDDIDHADGDRCWSFAQLDADARKIGAWLQARYPAGDRVLLLYPTGFDFAVALVGCLYAGMIAVPAPLPGRYPHERSRARGIAENAGVSVVLTDTVNRSAVMAWAQSVGLSYLPLLATDGAAVPEAESWSPSELGHDTLAIIQYTSGTTGEPRGVPVSHGNLLHNMESQRRVYGLTAETRLGGWVPLHHAMGLFGHLMPALLVGGGCVLMHPAAFIRQPHRWLRMIDKYDIHVSAAPDFAFEMCRARVTDSQLSGLDLSRWRIGVNGAERVHAETLEAFAKRFAPAGLRDDVVCPCYGLSEATLLVSADPFRKAVVTRVDEHGLERHRFTPTDAGPGVVSCGAPRDVEVLVADPTTGAALPAGTIGEIWVRGPGVSRGYWRDEAATDRTVTVDGYVRTGDLGTMHEGELYLTGRTAELLVVDGRCLYPQEIERALRAQIPGLGIIGAVFTVPLDGSGSGNALVVVSEVNGRPSEDRLRHLADEITRTLTREFSVRPGGTVLLRRGGVRRATSGKVKRSEMRRLFLGGGLDPVYTDWQPLVAATS</sequence>
<dbReference type="RefSeq" id="WP_093406879.1">
    <property type="nucleotide sequence ID" value="NZ_BOPD01000010.1"/>
</dbReference>
<evidence type="ECO:0000256" key="4">
    <source>
        <dbReference type="ARBA" id="ARBA00023098"/>
    </source>
</evidence>
<dbReference type="Gene3D" id="3.40.50.12780">
    <property type="entry name" value="N-terminal domain of ligase-like"/>
    <property type="match status" value="1"/>
</dbReference>